<feature type="region of interest" description="Disordered" evidence="1">
    <location>
        <begin position="58"/>
        <end position="86"/>
    </location>
</feature>
<evidence type="ECO:0000313" key="3">
    <source>
        <dbReference type="Proteomes" id="UP001218218"/>
    </source>
</evidence>
<feature type="region of interest" description="Disordered" evidence="1">
    <location>
        <begin position="342"/>
        <end position="363"/>
    </location>
</feature>
<dbReference type="Proteomes" id="UP001218218">
    <property type="component" value="Unassembled WGS sequence"/>
</dbReference>
<dbReference type="AlphaFoldDB" id="A0AAD7ACY9"/>
<dbReference type="EMBL" id="JARIHO010000009">
    <property type="protein sequence ID" value="KAJ7355474.1"/>
    <property type="molecule type" value="Genomic_DNA"/>
</dbReference>
<accession>A0AAD7ACY9</accession>
<name>A0AAD7ACY9_9AGAR</name>
<sequence length="363" mass="40938">MRTTAPRHRCCRRSQVWVTHPLVDGLQRWQAPESAAPSLKPCKRYVYGLHARESLFSNLKPARPASQRGSRRAERGRKETEEQGEGKSGCEKYACRNIRRNIPYVVLPGKTACNGCHKLHVKCSLQPQSTTRLPQVKGPRVVEAIAELGQEDAVMMPGEISYLEEMQLGLVNTQRHLQELKQHETECECKKQWKRMAQAVWTARNQSQEDTRLTHSETSTGRTGRSLLHVARPSSCSARSRSRTGFALLSSDGPVVPPVDESSLIQMMIKQEHEDANAATLGTITERGLERAAQKAKRRERITREDAERVERAERDWAKKEQKKAVIEAELQALMAKKAKLEEAPVEPKMEPLPHGRTMFGAG</sequence>
<feature type="compositionally biased region" description="Basic and acidic residues" evidence="1">
    <location>
        <begin position="342"/>
        <end position="354"/>
    </location>
</feature>
<feature type="compositionally biased region" description="Basic and acidic residues" evidence="1">
    <location>
        <begin position="71"/>
        <end position="86"/>
    </location>
</feature>
<evidence type="ECO:0000313" key="2">
    <source>
        <dbReference type="EMBL" id="KAJ7355474.1"/>
    </source>
</evidence>
<evidence type="ECO:0000256" key="1">
    <source>
        <dbReference type="SAM" id="MobiDB-lite"/>
    </source>
</evidence>
<feature type="region of interest" description="Disordered" evidence="1">
    <location>
        <begin position="204"/>
        <end position="223"/>
    </location>
</feature>
<reference evidence="2" key="1">
    <citation type="submission" date="2023-03" db="EMBL/GenBank/DDBJ databases">
        <title>Massive genome expansion in bonnet fungi (Mycena s.s.) driven by repeated elements and novel gene families across ecological guilds.</title>
        <authorList>
            <consortium name="Lawrence Berkeley National Laboratory"/>
            <person name="Harder C.B."/>
            <person name="Miyauchi S."/>
            <person name="Viragh M."/>
            <person name="Kuo A."/>
            <person name="Thoen E."/>
            <person name="Andreopoulos B."/>
            <person name="Lu D."/>
            <person name="Skrede I."/>
            <person name="Drula E."/>
            <person name="Henrissat B."/>
            <person name="Morin E."/>
            <person name="Kohler A."/>
            <person name="Barry K."/>
            <person name="LaButti K."/>
            <person name="Morin E."/>
            <person name="Salamov A."/>
            <person name="Lipzen A."/>
            <person name="Mereny Z."/>
            <person name="Hegedus B."/>
            <person name="Baldrian P."/>
            <person name="Stursova M."/>
            <person name="Weitz H."/>
            <person name="Taylor A."/>
            <person name="Grigoriev I.V."/>
            <person name="Nagy L.G."/>
            <person name="Martin F."/>
            <person name="Kauserud H."/>
        </authorList>
    </citation>
    <scope>NUCLEOTIDE SEQUENCE</scope>
    <source>
        <strain evidence="2">CBHHK002</strain>
    </source>
</reference>
<proteinExistence type="predicted"/>
<gene>
    <name evidence="2" type="ORF">DFH08DRAFT_803484</name>
</gene>
<keyword evidence="3" id="KW-1185">Reference proteome</keyword>
<protein>
    <submittedName>
        <fullName evidence="2">Uncharacterized protein</fullName>
    </submittedName>
</protein>
<organism evidence="2 3">
    <name type="scientific">Mycena albidolilacea</name>
    <dbReference type="NCBI Taxonomy" id="1033008"/>
    <lineage>
        <taxon>Eukaryota</taxon>
        <taxon>Fungi</taxon>
        <taxon>Dikarya</taxon>
        <taxon>Basidiomycota</taxon>
        <taxon>Agaricomycotina</taxon>
        <taxon>Agaricomycetes</taxon>
        <taxon>Agaricomycetidae</taxon>
        <taxon>Agaricales</taxon>
        <taxon>Marasmiineae</taxon>
        <taxon>Mycenaceae</taxon>
        <taxon>Mycena</taxon>
    </lineage>
</organism>
<comment type="caution">
    <text evidence="2">The sequence shown here is derived from an EMBL/GenBank/DDBJ whole genome shotgun (WGS) entry which is preliminary data.</text>
</comment>